<keyword evidence="9" id="KW-0520">NAD</keyword>
<dbReference type="InterPro" id="IPR050446">
    <property type="entry name" value="FAD-oxidoreductase/Apoptosis"/>
</dbReference>
<evidence type="ECO:0000256" key="11">
    <source>
        <dbReference type="ARBA" id="ARBA00047786"/>
    </source>
</evidence>
<keyword evidence="5" id="KW-0053">Apoptosis</keyword>
<evidence type="ECO:0008006" key="17">
    <source>
        <dbReference type="Google" id="ProtNLM"/>
    </source>
</evidence>
<evidence type="ECO:0000313" key="15">
    <source>
        <dbReference type="EMBL" id="VVC87811.1"/>
    </source>
</evidence>
<dbReference type="GO" id="GO:0005739">
    <property type="term" value="C:mitochondrion"/>
    <property type="evidence" value="ECO:0007669"/>
    <property type="project" value="UniProtKB-SubCell"/>
</dbReference>
<evidence type="ECO:0000313" key="16">
    <source>
        <dbReference type="Proteomes" id="UP000324832"/>
    </source>
</evidence>
<keyword evidence="10" id="KW-0496">Mitochondrion</keyword>
<keyword evidence="6" id="KW-0274">FAD</keyword>
<dbReference type="InterPro" id="IPR023753">
    <property type="entry name" value="FAD/NAD-binding_dom"/>
</dbReference>
<comment type="cofactor">
    <cofactor evidence="1">
        <name>FAD</name>
        <dbReference type="ChEBI" id="CHEBI:57692"/>
    </cofactor>
</comment>
<dbReference type="InterPro" id="IPR016156">
    <property type="entry name" value="FAD/NAD-linked_Rdtase_dimer_sf"/>
</dbReference>
<feature type="compositionally biased region" description="Pro residues" evidence="12">
    <location>
        <begin position="28"/>
        <end position="47"/>
    </location>
</feature>
<dbReference type="Pfam" id="PF07992">
    <property type="entry name" value="Pyr_redox_2"/>
    <property type="match status" value="1"/>
</dbReference>
<dbReference type="GO" id="GO:0071949">
    <property type="term" value="F:FAD binding"/>
    <property type="evidence" value="ECO:0007669"/>
    <property type="project" value="TreeGrafter"/>
</dbReference>
<dbReference type="GO" id="GO:0016174">
    <property type="term" value="F:NAD(P)H oxidase H2O2-forming activity"/>
    <property type="evidence" value="ECO:0007669"/>
    <property type="project" value="TreeGrafter"/>
</dbReference>
<name>A0A5E4PRV3_9NEOP</name>
<accession>A0A5E4PRV3</accession>
<feature type="domain" description="Mitochondrial apoptosis-inducing factor C-terminal" evidence="14">
    <location>
        <begin position="464"/>
        <end position="616"/>
    </location>
</feature>
<sequence length="636" mass="68572">MISYKHTRKLRKYRTTVLTHDVGGPATSAPPPPAPPPPAAAPPPPPPRRSYAILTALTFAASVGGVYLYRRMKPEPLEETVTVSVPGSVTVCVSTETRGERAVTDEAAPEPVPALAEQLPAHAQYLVVGGGTAAFAAMRAIRSARPDAQVLLVSAEHALPYMRPPLSKELWREEELAARAAHPDSLTFAQWNGRRRSVLYEPGAFYTSAERLREAGAGAGVARGWRVTRVDAERRRADLEDAAGGQRASVTFDKCLLAPGVRARRLPQLRAAAAAGRSFAVRELRDVARLARALDDPRVRTVAVVGGGLLATELAAALADRLRSRGVRVALLYRERRPLEHVLPPYLAADAGRRLQELGVALLPDTELTGCRLEHGALRLATSGPGELRADVLVECVGSELDEGLARASRLETHPALGGLLVNAELQARDGVWAAGDAACFYDELLGRRRVEHHDHAVLSGRLAGENMAAAAPARAYRHQSMFWSDLGTRLGYEAIGIIDSSLQTVGVFCEDAVSDVKVEVAAGATAKTPAAAEAESTAESQEMIEVEGSARPEAAWTESTAEPQDKLEVEGSAVAAGSGERYERGVVFYLRERRVVGVLLWNLFNRMHVARQVLSQGEFEDLFEVAKLFSLHEED</sequence>
<dbReference type="InterPro" id="IPR036188">
    <property type="entry name" value="FAD/NAD-bd_sf"/>
</dbReference>
<evidence type="ECO:0000256" key="1">
    <source>
        <dbReference type="ARBA" id="ARBA00001974"/>
    </source>
</evidence>
<dbReference type="Proteomes" id="UP000324832">
    <property type="component" value="Unassembled WGS sequence"/>
</dbReference>
<keyword evidence="8" id="KW-0560">Oxidoreductase</keyword>
<keyword evidence="4" id="KW-0285">Flavoprotein</keyword>
<dbReference type="GO" id="GO:0006915">
    <property type="term" value="P:apoptotic process"/>
    <property type="evidence" value="ECO:0007669"/>
    <property type="project" value="UniProtKB-KW"/>
</dbReference>
<evidence type="ECO:0000256" key="7">
    <source>
        <dbReference type="ARBA" id="ARBA00022946"/>
    </source>
</evidence>
<evidence type="ECO:0000256" key="3">
    <source>
        <dbReference type="ARBA" id="ARBA00006442"/>
    </source>
</evidence>
<evidence type="ECO:0000256" key="4">
    <source>
        <dbReference type="ARBA" id="ARBA00022630"/>
    </source>
</evidence>
<dbReference type="SUPFAM" id="SSF51905">
    <property type="entry name" value="FAD/NAD(P)-binding domain"/>
    <property type="match status" value="2"/>
</dbReference>
<evidence type="ECO:0000259" key="13">
    <source>
        <dbReference type="Pfam" id="PF07992"/>
    </source>
</evidence>
<dbReference type="GO" id="GO:0046983">
    <property type="term" value="F:protein dimerization activity"/>
    <property type="evidence" value="ECO:0007669"/>
    <property type="project" value="InterPro"/>
</dbReference>
<evidence type="ECO:0000256" key="2">
    <source>
        <dbReference type="ARBA" id="ARBA00004173"/>
    </source>
</evidence>
<evidence type="ECO:0000256" key="8">
    <source>
        <dbReference type="ARBA" id="ARBA00023002"/>
    </source>
</evidence>
<evidence type="ECO:0000256" key="9">
    <source>
        <dbReference type="ARBA" id="ARBA00023027"/>
    </source>
</evidence>
<comment type="catalytic activity">
    <reaction evidence="11">
        <text>A + NADH + H(+) = AH2 + NAD(+)</text>
        <dbReference type="Rhea" id="RHEA:11356"/>
        <dbReference type="ChEBI" id="CHEBI:13193"/>
        <dbReference type="ChEBI" id="CHEBI:15378"/>
        <dbReference type="ChEBI" id="CHEBI:17499"/>
        <dbReference type="ChEBI" id="CHEBI:57540"/>
        <dbReference type="ChEBI" id="CHEBI:57945"/>
    </reaction>
</comment>
<dbReference type="Pfam" id="PF14721">
    <property type="entry name" value="AIF_C"/>
    <property type="match status" value="1"/>
</dbReference>
<dbReference type="PANTHER" id="PTHR43557">
    <property type="entry name" value="APOPTOSIS-INDUCING FACTOR 1"/>
    <property type="match status" value="1"/>
</dbReference>
<feature type="domain" description="FAD/NAD(P)-binding" evidence="13">
    <location>
        <begin position="124"/>
        <end position="461"/>
    </location>
</feature>
<protein>
    <recommendedName>
        <fullName evidence="17">FAD/NAD(P)-binding domain-containing protein</fullName>
    </recommendedName>
</protein>
<proteinExistence type="inferred from homology"/>
<dbReference type="EMBL" id="FZQP02000199">
    <property type="protein sequence ID" value="VVC87811.1"/>
    <property type="molecule type" value="Genomic_DNA"/>
</dbReference>
<evidence type="ECO:0000256" key="6">
    <source>
        <dbReference type="ARBA" id="ARBA00022827"/>
    </source>
</evidence>
<dbReference type="SUPFAM" id="SSF55424">
    <property type="entry name" value="FAD/NAD-linked reductases, dimerisation (C-terminal) domain"/>
    <property type="match status" value="1"/>
</dbReference>
<evidence type="ECO:0000256" key="10">
    <source>
        <dbReference type="ARBA" id="ARBA00023128"/>
    </source>
</evidence>
<keyword evidence="16" id="KW-1185">Reference proteome</keyword>
<dbReference type="Gene3D" id="3.50.50.60">
    <property type="entry name" value="FAD/NAD(P)-binding domain"/>
    <property type="match status" value="2"/>
</dbReference>
<evidence type="ECO:0000259" key="14">
    <source>
        <dbReference type="Pfam" id="PF14721"/>
    </source>
</evidence>
<feature type="region of interest" description="Disordered" evidence="12">
    <location>
        <begin position="17"/>
        <end position="47"/>
    </location>
</feature>
<dbReference type="GO" id="GO:0033108">
    <property type="term" value="P:mitochondrial respiratory chain complex assembly"/>
    <property type="evidence" value="ECO:0007669"/>
    <property type="project" value="TreeGrafter"/>
</dbReference>
<gene>
    <name evidence="15" type="ORF">LSINAPIS_LOCUS1336</name>
</gene>
<reference evidence="15 16" key="1">
    <citation type="submission" date="2017-07" db="EMBL/GenBank/DDBJ databases">
        <authorList>
            <person name="Talla V."/>
            <person name="Backstrom N."/>
        </authorList>
    </citation>
    <scope>NUCLEOTIDE SEQUENCE [LARGE SCALE GENOMIC DNA]</scope>
</reference>
<dbReference type="AlphaFoldDB" id="A0A5E4PRV3"/>
<organism evidence="15 16">
    <name type="scientific">Leptidea sinapis</name>
    <dbReference type="NCBI Taxonomy" id="189913"/>
    <lineage>
        <taxon>Eukaryota</taxon>
        <taxon>Metazoa</taxon>
        <taxon>Ecdysozoa</taxon>
        <taxon>Arthropoda</taxon>
        <taxon>Hexapoda</taxon>
        <taxon>Insecta</taxon>
        <taxon>Pterygota</taxon>
        <taxon>Neoptera</taxon>
        <taxon>Endopterygota</taxon>
        <taxon>Lepidoptera</taxon>
        <taxon>Glossata</taxon>
        <taxon>Ditrysia</taxon>
        <taxon>Papilionoidea</taxon>
        <taxon>Pieridae</taxon>
        <taxon>Dismorphiinae</taxon>
        <taxon>Leptidea</taxon>
    </lineage>
</organism>
<keyword evidence="7" id="KW-0809">Transit peptide</keyword>
<evidence type="ECO:0000256" key="5">
    <source>
        <dbReference type="ARBA" id="ARBA00022703"/>
    </source>
</evidence>
<comment type="subcellular location">
    <subcellularLocation>
        <location evidence="2">Mitochondrion</location>
    </subcellularLocation>
</comment>
<evidence type="ECO:0000256" key="12">
    <source>
        <dbReference type="SAM" id="MobiDB-lite"/>
    </source>
</evidence>
<dbReference type="PANTHER" id="PTHR43557:SF4">
    <property type="entry name" value="APOPTOSIS-INDUCING FACTOR 1, MITOCHONDRIAL"/>
    <property type="match status" value="1"/>
</dbReference>
<dbReference type="PRINTS" id="PR00368">
    <property type="entry name" value="FADPNR"/>
</dbReference>
<dbReference type="Gene3D" id="3.30.390.30">
    <property type="match status" value="1"/>
</dbReference>
<dbReference type="SMART" id="SM01353">
    <property type="entry name" value="AIF_C"/>
    <property type="match status" value="1"/>
</dbReference>
<comment type="similarity">
    <text evidence="3">Belongs to the FAD-dependent oxidoreductase family.</text>
</comment>
<dbReference type="InterPro" id="IPR029324">
    <property type="entry name" value="AIF_C"/>
</dbReference>
<feature type="region of interest" description="Disordered" evidence="12">
    <location>
        <begin position="551"/>
        <end position="574"/>
    </location>
</feature>